<gene>
    <name evidence="1" type="ORF">H4R20_007308</name>
</gene>
<comment type="caution">
    <text evidence="1">The sequence shown here is derived from an EMBL/GenBank/DDBJ whole genome shotgun (WGS) entry which is preliminary data.</text>
</comment>
<dbReference type="Proteomes" id="UP001140094">
    <property type="component" value="Unassembled WGS sequence"/>
</dbReference>
<dbReference type="EMBL" id="JANBUO010004003">
    <property type="protein sequence ID" value="KAJ2788768.1"/>
    <property type="molecule type" value="Genomic_DNA"/>
</dbReference>
<reference evidence="1" key="1">
    <citation type="submission" date="2022-07" db="EMBL/GenBank/DDBJ databases">
        <title>Phylogenomic reconstructions and comparative analyses of Kickxellomycotina fungi.</title>
        <authorList>
            <person name="Reynolds N.K."/>
            <person name="Stajich J.E."/>
            <person name="Barry K."/>
            <person name="Grigoriev I.V."/>
            <person name="Crous P."/>
            <person name="Smith M.E."/>
        </authorList>
    </citation>
    <scope>NUCLEOTIDE SEQUENCE</scope>
    <source>
        <strain evidence="1">NRRL 1565</strain>
    </source>
</reference>
<dbReference type="AlphaFoldDB" id="A0A9W8LMU4"/>
<name>A0A9W8LMU4_9FUNG</name>
<protein>
    <submittedName>
        <fullName evidence="1">Uncharacterized protein</fullName>
    </submittedName>
</protein>
<accession>A0A9W8LMU4</accession>
<sequence length="226" mass="25093">MQLLERLSRNKNAPDIIDETFLLVAGGVGRAAALDEAAMSAVVPFIVDYYIDGNIFLRAVAMEQLLLVSQEHHMSLSRLLSYFAESLACTLTLTLTLPASAPFMRCMQMLATTPAKFIRKYQDRIVPELFIGRCETALPSVANILEIRIPVLCVNHAASIFARIFLIEDQLMQVAMDRFINYLSAGSELGKDQVEVNIPSLLRSCSVKLIFNLVLALGRGDSTLRR</sequence>
<proteinExistence type="predicted"/>
<feature type="non-terminal residue" evidence="1">
    <location>
        <position position="226"/>
    </location>
</feature>
<evidence type="ECO:0000313" key="2">
    <source>
        <dbReference type="Proteomes" id="UP001140094"/>
    </source>
</evidence>
<evidence type="ECO:0000313" key="1">
    <source>
        <dbReference type="EMBL" id="KAJ2788768.1"/>
    </source>
</evidence>
<organism evidence="1 2">
    <name type="scientific">Coemansia guatemalensis</name>
    <dbReference type="NCBI Taxonomy" id="2761395"/>
    <lineage>
        <taxon>Eukaryota</taxon>
        <taxon>Fungi</taxon>
        <taxon>Fungi incertae sedis</taxon>
        <taxon>Zoopagomycota</taxon>
        <taxon>Kickxellomycotina</taxon>
        <taxon>Kickxellomycetes</taxon>
        <taxon>Kickxellales</taxon>
        <taxon>Kickxellaceae</taxon>
        <taxon>Coemansia</taxon>
    </lineage>
</organism>
<dbReference type="OrthoDB" id="381190at2759"/>
<keyword evidence="2" id="KW-1185">Reference proteome</keyword>